<evidence type="ECO:0000256" key="6">
    <source>
        <dbReference type="SAM" id="Phobius"/>
    </source>
</evidence>
<keyword evidence="3" id="KW-0479">Metal-binding</keyword>
<dbReference type="PANTHER" id="PTHR47955:SF8">
    <property type="entry name" value="CYTOCHROME P450 71D11-LIKE"/>
    <property type="match status" value="1"/>
</dbReference>
<proteinExistence type="inferred from homology"/>
<dbReference type="InterPro" id="IPR001128">
    <property type="entry name" value="Cyt_P450"/>
</dbReference>
<accession>A0ABR2SLE1</accession>
<keyword evidence="8" id="KW-1185">Reference proteome</keyword>
<dbReference type="Proteomes" id="UP001396334">
    <property type="component" value="Unassembled WGS sequence"/>
</dbReference>
<keyword evidence="2" id="KW-0349">Heme</keyword>
<gene>
    <name evidence="7" type="ORF">V6N11_038820</name>
</gene>
<evidence type="ECO:0000256" key="4">
    <source>
        <dbReference type="ARBA" id="ARBA00023002"/>
    </source>
</evidence>
<keyword evidence="6" id="KW-1133">Transmembrane helix</keyword>
<evidence type="ECO:0000256" key="2">
    <source>
        <dbReference type="ARBA" id="ARBA00022617"/>
    </source>
</evidence>
<dbReference type="InterPro" id="IPR036396">
    <property type="entry name" value="Cyt_P450_sf"/>
</dbReference>
<evidence type="ECO:0000313" key="7">
    <source>
        <dbReference type="EMBL" id="KAK9025967.1"/>
    </source>
</evidence>
<evidence type="ECO:0000256" key="3">
    <source>
        <dbReference type="ARBA" id="ARBA00022723"/>
    </source>
</evidence>
<reference evidence="7 8" key="1">
    <citation type="journal article" date="2024" name="G3 (Bethesda)">
        <title>Genome assembly of Hibiscus sabdariffa L. provides insights into metabolisms of medicinal natural products.</title>
        <authorList>
            <person name="Kim T."/>
        </authorList>
    </citation>
    <scope>NUCLEOTIDE SEQUENCE [LARGE SCALE GENOMIC DNA]</scope>
    <source>
        <strain evidence="7">TK-2024</strain>
        <tissue evidence="7">Old leaves</tissue>
    </source>
</reference>
<dbReference type="InterPro" id="IPR002401">
    <property type="entry name" value="Cyt_P450_E_grp-I"/>
</dbReference>
<keyword evidence="4" id="KW-0560">Oxidoreductase</keyword>
<evidence type="ECO:0000256" key="5">
    <source>
        <dbReference type="ARBA" id="ARBA00023004"/>
    </source>
</evidence>
<sequence>MELHFPSSLTLLASFLFLSVLVKILMKAKALESNFRQLPPGPWKIPLIGNMHQLVGSLSHRILRDLANRHGPLMHLQLGETSNIVVLSSKIAKEILITHGTIFAGRLFVSAVDTVTGTLSWHRMAIIGDK</sequence>
<dbReference type="Gene3D" id="1.10.630.10">
    <property type="entry name" value="Cytochrome P450"/>
    <property type="match status" value="1"/>
</dbReference>
<comment type="similarity">
    <text evidence="1">Belongs to the cytochrome P450 family.</text>
</comment>
<name>A0ABR2SLE1_9ROSI</name>
<evidence type="ECO:0000256" key="1">
    <source>
        <dbReference type="ARBA" id="ARBA00010617"/>
    </source>
</evidence>
<keyword evidence="6" id="KW-0812">Transmembrane</keyword>
<dbReference type="PRINTS" id="PR00463">
    <property type="entry name" value="EP450I"/>
</dbReference>
<protein>
    <submittedName>
        <fullName evidence="7">Uncharacterized protein</fullName>
    </submittedName>
</protein>
<dbReference type="EMBL" id="JBBPBN010000013">
    <property type="protein sequence ID" value="KAK9025967.1"/>
    <property type="molecule type" value="Genomic_DNA"/>
</dbReference>
<organism evidence="7 8">
    <name type="scientific">Hibiscus sabdariffa</name>
    <name type="common">roselle</name>
    <dbReference type="NCBI Taxonomy" id="183260"/>
    <lineage>
        <taxon>Eukaryota</taxon>
        <taxon>Viridiplantae</taxon>
        <taxon>Streptophyta</taxon>
        <taxon>Embryophyta</taxon>
        <taxon>Tracheophyta</taxon>
        <taxon>Spermatophyta</taxon>
        <taxon>Magnoliopsida</taxon>
        <taxon>eudicotyledons</taxon>
        <taxon>Gunneridae</taxon>
        <taxon>Pentapetalae</taxon>
        <taxon>rosids</taxon>
        <taxon>malvids</taxon>
        <taxon>Malvales</taxon>
        <taxon>Malvaceae</taxon>
        <taxon>Malvoideae</taxon>
        <taxon>Hibiscus</taxon>
    </lineage>
</organism>
<feature type="transmembrane region" description="Helical" evidence="6">
    <location>
        <begin position="6"/>
        <end position="26"/>
    </location>
</feature>
<comment type="caution">
    <text evidence="7">The sequence shown here is derived from an EMBL/GenBank/DDBJ whole genome shotgun (WGS) entry which is preliminary data.</text>
</comment>
<keyword evidence="6" id="KW-0472">Membrane</keyword>
<dbReference type="SUPFAM" id="SSF48264">
    <property type="entry name" value="Cytochrome P450"/>
    <property type="match status" value="1"/>
</dbReference>
<keyword evidence="5" id="KW-0408">Iron</keyword>
<dbReference type="Pfam" id="PF00067">
    <property type="entry name" value="p450"/>
    <property type="match status" value="1"/>
</dbReference>
<evidence type="ECO:0000313" key="8">
    <source>
        <dbReference type="Proteomes" id="UP001396334"/>
    </source>
</evidence>
<dbReference type="PANTHER" id="PTHR47955">
    <property type="entry name" value="CYTOCHROME P450 FAMILY 71 PROTEIN"/>
    <property type="match status" value="1"/>
</dbReference>